<keyword evidence="4" id="KW-1133">Transmembrane helix</keyword>
<reference evidence="5" key="1">
    <citation type="submission" date="2023-08" db="EMBL/GenBank/DDBJ databases">
        <title>The draft genome of Tsukamurella strandjordii strain 050030.</title>
        <authorList>
            <person name="Zhao F."/>
            <person name="Feng Y."/>
            <person name="Zong Z."/>
        </authorList>
    </citation>
    <scope>NUCLEOTIDE SEQUENCE</scope>
    <source>
        <strain evidence="5">050030</strain>
    </source>
</reference>
<comment type="caution">
    <text evidence="5">The sequence shown here is derived from an EMBL/GenBank/DDBJ whole genome shotgun (WGS) entry which is preliminary data.</text>
</comment>
<keyword evidence="6" id="KW-1185">Reference proteome</keyword>
<dbReference type="RefSeq" id="WP_305110517.1">
    <property type="nucleotide sequence ID" value="NZ_JAUTIX010000002.1"/>
</dbReference>
<evidence type="ECO:0000313" key="6">
    <source>
        <dbReference type="Proteomes" id="UP001178281"/>
    </source>
</evidence>
<keyword evidence="4" id="KW-0812">Transmembrane</keyword>
<sequence>MTDDPSETGTETETSTPGTDRRRVIALALLGVAVIAAIVVGVLWWGWFSDHRRAADRDAAVDGARQALVDFQTFDTKDPEGTLRRMEGAMTGDLLDSWQKSQRAYTADRLKERADTDLKTDPVVVAAAPTEFDYDGGTAKVLVYSVVKSTENGKLAADAYRWTYVVTVAKTDRGWKASEMVPLQQRGATGSNDPNTPATAVVPTADAPAPPAPAPTPQGGTP</sequence>
<evidence type="ECO:0000256" key="4">
    <source>
        <dbReference type="SAM" id="Phobius"/>
    </source>
</evidence>
<protein>
    <recommendedName>
        <fullName evidence="7">Mce-associated membrane protein</fullName>
    </recommendedName>
</protein>
<name>A0AA90NF81_9ACTN</name>
<proteinExistence type="predicted"/>
<feature type="region of interest" description="Disordered" evidence="3">
    <location>
        <begin position="182"/>
        <end position="222"/>
    </location>
</feature>
<organism evidence="5 6">
    <name type="scientific">Tsukamurella strandjordii</name>
    <dbReference type="NCBI Taxonomy" id="147577"/>
    <lineage>
        <taxon>Bacteria</taxon>
        <taxon>Bacillati</taxon>
        <taxon>Actinomycetota</taxon>
        <taxon>Actinomycetes</taxon>
        <taxon>Mycobacteriales</taxon>
        <taxon>Tsukamurellaceae</taxon>
        <taxon>Tsukamurella</taxon>
    </lineage>
</organism>
<evidence type="ECO:0000256" key="1">
    <source>
        <dbReference type="ARBA" id="ARBA00004370"/>
    </source>
</evidence>
<dbReference type="PANTHER" id="PTHR37042">
    <property type="entry name" value="OUTER MEMBRANE PROTEIN RV1973"/>
    <property type="match status" value="1"/>
</dbReference>
<comment type="subcellular location">
    <subcellularLocation>
        <location evidence="1">Membrane</location>
    </subcellularLocation>
</comment>
<feature type="compositionally biased region" description="Low complexity" evidence="3">
    <location>
        <begin position="193"/>
        <end position="207"/>
    </location>
</feature>
<keyword evidence="2 4" id="KW-0472">Membrane</keyword>
<accession>A0AA90NF81</accession>
<dbReference type="EMBL" id="JAUTIX010000002">
    <property type="protein sequence ID" value="MDP0397286.1"/>
    <property type="molecule type" value="Genomic_DNA"/>
</dbReference>
<evidence type="ECO:0008006" key="7">
    <source>
        <dbReference type="Google" id="ProtNLM"/>
    </source>
</evidence>
<gene>
    <name evidence="5" type="ORF">Q7X28_05045</name>
</gene>
<evidence type="ECO:0000256" key="2">
    <source>
        <dbReference type="ARBA" id="ARBA00023136"/>
    </source>
</evidence>
<dbReference type="GO" id="GO:0016020">
    <property type="term" value="C:membrane"/>
    <property type="evidence" value="ECO:0007669"/>
    <property type="project" value="UniProtKB-SubCell"/>
</dbReference>
<evidence type="ECO:0000313" key="5">
    <source>
        <dbReference type="EMBL" id="MDP0397286.1"/>
    </source>
</evidence>
<evidence type="ECO:0000256" key="3">
    <source>
        <dbReference type="SAM" id="MobiDB-lite"/>
    </source>
</evidence>
<dbReference type="AlphaFoldDB" id="A0AA90NF81"/>
<feature type="transmembrane region" description="Helical" evidence="4">
    <location>
        <begin position="24"/>
        <end position="47"/>
    </location>
</feature>
<dbReference type="PANTHER" id="PTHR37042:SF4">
    <property type="entry name" value="OUTER MEMBRANE PROTEIN RV1973"/>
    <property type="match status" value="1"/>
</dbReference>
<dbReference type="Proteomes" id="UP001178281">
    <property type="component" value="Unassembled WGS sequence"/>
</dbReference>